<feature type="region of interest" description="Disordered" evidence="1">
    <location>
        <begin position="1"/>
        <end position="21"/>
    </location>
</feature>
<proteinExistence type="predicted"/>
<dbReference type="KEGG" id="tvr:TVD_05215"/>
<organism evidence="3 4">
    <name type="scientific">Thioalkalivibrio versutus</name>
    <dbReference type="NCBI Taxonomy" id="106634"/>
    <lineage>
        <taxon>Bacteria</taxon>
        <taxon>Pseudomonadati</taxon>
        <taxon>Pseudomonadota</taxon>
        <taxon>Gammaproteobacteria</taxon>
        <taxon>Chromatiales</taxon>
        <taxon>Ectothiorhodospiraceae</taxon>
        <taxon>Thioalkalivibrio</taxon>
    </lineage>
</organism>
<dbReference type="RefSeq" id="WP_047250990.1">
    <property type="nucleotide sequence ID" value="NZ_CP011367.1"/>
</dbReference>
<dbReference type="EMBL" id="CP011367">
    <property type="protein sequence ID" value="AKJ94803.1"/>
    <property type="molecule type" value="Genomic_DNA"/>
</dbReference>
<evidence type="ECO:0000313" key="3">
    <source>
        <dbReference type="EMBL" id="AKJ94803.1"/>
    </source>
</evidence>
<feature type="transmembrane region" description="Helical" evidence="2">
    <location>
        <begin position="118"/>
        <end position="134"/>
    </location>
</feature>
<keyword evidence="2" id="KW-0812">Transmembrane</keyword>
<sequence length="175" mass="18693">MSDRPTEGLPEDPPDAASENGGTFVALVDRLEAGSLSAEEQRRLADLLVAGPPELVMAATRHESYSGPLPHPDLLNRFDEPTRRAIVQMAVDEQMHAHRVRERGLEGAIEKDRRGQRYGVIIVVAGLGAAVAIAPFSAVAAGIIGTLDLFGMVALFVAPRILERARRSAETGPPA</sequence>
<dbReference type="Proteomes" id="UP000064201">
    <property type="component" value="Chromosome"/>
</dbReference>
<accession>A0A0G3G0Q9</accession>
<dbReference type="OrthoDB" id="9182865at2"/>
<keyword evidence="2" id="KW-0472">Membrane</keyword>
<evidence type="ECO:0000256" key="2">
    <source>
        <dbReference type="SAM" id="Phobius"/>
    </source>
</evidence>
<keyword evidence="2" id="KW-1133">Transmembrane helix</keyword>
<evidence type="ECO:0000313" key="4">
    <source>
        <dbReference type="Proteomes" id="UP000064201"/>
    </source>
</evidence>
<reference evidence="3 4" key="1">
    <citation type="submission" date="2015-04" db="EMBL/GenBank/DDBJ databases">
        <title>Complete Sequence for the Genome of the Thioalkalivibrio versutus D301.</title>
        <authorList>
            <person name="Mu T."/>
            <person name="Zhou J."/>
            <person name="Xu X."/>
        </authorList>
    </citation>
    <scope>NUCLEOTIDE SEQUENCE [LARGE SCALE GENOMIC DNA]</scope>
    <source>
        <strain evidence="3 4">D301</strain>
    </source>
</reference>
<evidence type="ECO:0008006" key="5">
    <source>
        <dbReference type="Google" id="ProtNLM"/>
    </source>
</evidence>
<dbReference type="AlphaFoldDB" id="A0A0G3G0Q9"/>
<gene>
    <name evidence="3" type="ORF">TVD_05215</name>
</gene>
<protein>
    <recommendedName>
        <fullName evidence="5">DUF2335 domain-containing protein</fullName>
    </recommendedName>
</protein>
<keyword evidence="4" id="KW-1185">Reference proteome</keyword>
<evidence type="ECO:0000256" key="1">
    <source>
        <dbReference type="SAM" id="MobiDB-lite"/>
    </source>
</evidence>
<feature type="transmembrane region" description="Helical" evidence="2">
    <location>
        <begin position="140"/>
        <end position="158"/>
    </location>
</feature>
<name>A0A0G3G0Q9_9GAMM</name>